<dbReference type="InterPro" id="IPR013025">
    <property type="entry name" value="Ribosomal_uL23-like"/>
</dbReference>
<accession>A0A6G1JM35</accession>
<sequence length="213" mass="24923">MDAVPVSKKIIAFGSKQIFLPKFTIALTRTPSLSPYHARFQVPLNFSKFDLRDYLFHAYRIKCHNIRSYVKQMPVRDTREQPRHFFREESKKYMTVEMDTPFVWPKEPKSWEPWGKKDRKEAIKDMSRGSGAPDHEAQRKEMEALRVQAKEMLGGKPPRERKAGREGAKKGKEEEALGEKNKNKKVLDKSPRESILRKAWEQKRSPRILGRAA</sequence>
<dbReference type="PANTHER" id="PTHR12059:SF5">
    <property type="entry name" value="LARGE RIBOSOMAL SUBUNIT PROTEIN UL23M"/>
    <property type="match status" value="1"/>
</dbReference>
<dbReference type="GO" id="GO:0003735">
    <property type="term" value="F:structural constituent of ribosome"/>
    <property type="evidence" value="ECO:0007669"/>
    <property type="project" value="InterPro"/>
</dbReference>
<feature type="compositionally biased region" description="Basic and acidic residues" evidence="5">
    <location>
        <begin position="114"/>
        <end position="144"/>
    </location>
</feature>
<dbReference type="AlphaFoldDB" id="A0A6G1JM35"/>
<reference evidence="6" key="1">
    <citation type="journal article" date="2020" name="Stud. Mycol.">
        <title>101 Dothideomycetes genomes: a test case for predicting lifestyles and emergence of pathogens.</title>
        <authorList>
            <person name="Haridas S."/>
            <person name="Albert R."/>
            <person name="Binder M."/>
            <person name="Bloem J."/>
            <person name="Labutti K."/>
            <person name="Salamov A."/>
            <person name="Andreopoulos B."/>
            <person name="Baker S."/>
            <person name="Barry K."/>
            <person name="Bills G."/>
            <person name="Bluhm B."/>
            <person name="Cannon C."/>
            <person name="Castanera R."/>
            <person name="Culley D."/>
            <person name="Daum C."/>
            <person name="Ezra D."/>
            <person name="Gonzalez J."/>
            <person name="Henrissat B."/>
            <person name="Kuo A."/>
            <person name="Liang C."/>
            <person name="Lipzen A."/>
            <person name="Lutzoni F."/>
            <person name="Magnuson J."/>
            <person name="Mondo S."/>
            <person name="Nolan M."/>
            <person name="Ohm R."/>
            <person name="Pangilinan J."/>
            <person name="Park H.-J."/>
            <person name="Ramirez L."/>
            <person name="Alfaro M."/>
            <person name="Sun H."/>
            <person name="Tritt A."/>
            <person name="Yoshinaga Y."/>
            <person name="Zwiers L.-H."/>
            <person name="Turgeon B."/>
            <person name="Goodwin S."/>
            <person name="Spatafora J."/>
            <person name="Crous P."/>
            <person name="Grigoriev I."/>
        </authorList>
    </citation>
    <scope>NUCLEOTIDE SEQUENCE</scope>
    <source>
        <strain evidence="6">CBS 122367</strain>
    </source>
</reference>
<dbReference type="InterPro" id="IPR012678">
    <property type="entry name" value="Ribosomal_uL23/eL15/eS24_sf"/>
</dbReference>
<organism evidence="6 7">
    <name type="scientific">Lentithecium fluviatile CBS 122367</name>
    <dbReference type="NCBI Taxonomy" id="1168545"/>
    <lineage>
        <taxon>Eukaryota</taxon>
        <taxon>Fungi</taxon>
        <taxon>Dikarya</taxon>
        <taxon>Ascomycota</taxon>
        <taxon>Pezizomycotina</taxon>
        <taxon>Dothideomycetes</taxon>
        <taxon>Pleosporomycetidae</taxon>
        <taxon>Pleosporales</taxon>
        <taxon>Massarineae</taxon>
        <taxon>Lentitheciaceae</taxon>
        <taxon>Lentithecium</taxon>
    </lineage>
</organism>
<dbReference type="EMBL" id="MU005570">
    <property type="protein sequence ID" value="KAF2691291.1"/>
    <property type="molecule type" value="Genomic_DNA"/>
</dbReference>
<dbReference type="GO" id="GO:0032543">
    <property type="term" value="P:mitochondrial translation"/>
    <property type="evidence" value="ECO:0007669"/>
    <property type="project" value="TreeGrafter"/>
</dbReference>
<gene>
    <name evidence="6" type="ORF">K458DRAFT_288827</name>
</gene>
<dbReference type="GO" id="GO:0005762">
    <property type="term" value="C:mitochondrial large ribosomal subunit"/>
    <property type="evidence" value="ECO:0007669"/>
    <property type="project" value="TreeGrafter"/>
</dbReference>
<dbReference type="Gene3D" id="3.30.70.330">
    <property type="match status" value="1"/>
</dbReference>
<protein>
    <recommendedName>
        <fullName evidence="4">Large ribosomal subunit protein uL23m</fullName>
    </recommendedName>
</protein>
<evidence type="ECO:0000313" key="6">
    <source>
        <dbReference type="EMBL" id="KAF2691291.1"/>
    </source>
</evidence>
<evidence type="ECO:0000256" key="1">
    <source>
        <dbReference type="ARBA" id="ARBA00006700"/>
    </source>
</evidence>
<dbReference type="SUPFAM" id="SSF54189">
    <property type="entry name" value="Ribosomal proteins S24e, L23 and L15e"/>
    <property type="match status" value="1"/>
</dbReference>
<feature type="region of interest" description="Disordered" evidence="5">
    <location>
        <begin position="114"/>
        <end position="213"/>
    </location>
</feature>
<name>A0A6G1JM35_9PLEO</name>
<evidence type="ECO:0000313" key="7">
    <source>
        <dbReference type="Proteomes" id="UP000799291"/>
    </source>
</evidence>
<evidence type="ECO:0000256" key="4">
    <source>
        <dbReference type="ARBA" id="ARBA00039977"/>
    </source>
</evidence>
<dbReference type="Proteomes" id="UP000799291">
    <property type="component" value="Unassembled WGS sequence"/>
</dbReference>
<keyword evidence="7" id="KW-1185">Reference proteome</keyword>
<evidence type="ECO:0000256" key="5">
    <source>
        <dbReference type="SAM" id="MobiDB-lite"/>
    </source>
</evidence>
<evidence type="ECO:0000256" key="2">
    <source>
        <dbReference type="ARBA" id="ARBA00022980"/>
    </source>
</evidence>
<proteinExistence type="inferred from homology"/>
<keyword evidence="2" id="KW-0689">Ribosomal protein</keyword>
<dbReference type="InterPro" id="IPR012677">
    <property type="entry name" value="Nucleotide-bd_a/b_plait_sf"/>
</dbReference>
<dbReference type="OrthoDB" id="275582at2759"/>
<keyword evidence="3" id="KW-0687">Ribonucleoprotein</keyword>
<feature type="compositionally biased region" description="Basic and acidic residues" evidence="5">
    <location>
        <begin position="157"/>
        <end position="204"/>
    </location>
</feature>
<comment type="similarity">
    <text evidence="1">Belongs to the universal ribosomal protein uL23 family.</text>
</comment>
<dbReference type="PANTHER" id="PTHR12059">
    <property type="entry name" value="RIBOSOMAL PROTEIN L23-RELATED"/>
    <property type="match status" value="1"/>
</dbReference>
<evidence type="ECO:0000256" key="3">
    <source>
        <dbReference type="ARBA" id="ARBA00023274"/>
    </source>
</evidence>